<evidence type="ECO:0000313" key="3">
    <source>
        <dbReference type="EMBL" id="SKA88299.1"/>
    </source>
</evidence>
<feature type="transmembrane region" description="Helical" evidence="2">
    <location>
        <begin position="63"/>
        <end position="82"/>
    </location>
</feature>
<proteinExistence type="predicted"/>
<evidence type="ECO:0000256" key="1">
    <source>
        <dbReference type="SAM" id="Coils"/>
    </source>
</evidence>
<name>A0A1T4XFN0_9GAMM</name>
<keyword evidence="2" id="KW-0812">Transmembrane</keyword>
<evidence type="ECO:0000256" key="2">
    <source>
        <dbReference type="SAM" id="Phobius"/>
    </source>
</evidence>
<dbReference type="EMBL" id="FUYB01000017">
    <property type="protein sequence ID" value="SKA88299.1"/>
    <property type="molecule type" value="Genomic_DNA"/>
</dbReference>
<dbReference type="Proteomes" id="UP000190460">
    <property type="component" value="Unassembled WGS sequence"/>
</dbReference>
<sequence>MSVKNTQLDIMQRKLEQHRTHEERGLLLLKLGFLLTFLLYLLFNQHLYLGDALSWSAYFKDAASIFGFTFTVSIVVLMALFLSWVKHHAYLHFGFFGSVALVVSTVIGFALFAEFFSSSANQDVKASVLLERNSAYQATLTNEGSSSSAVNTGLITSIANAEQKLARCEENLKLGKEKHCNGDRAKVAALRSSEQSANQAQANASIERDKLKYERQDALKAESYNPVIITLARALAGENGDYKDYLKTAVVFITLFVAVCFEILHHFLSKGHRASMAAIEDLELALAKYSAQPEPVLPSAPTHVQPITEPNKQPIGFGFPQAAPSVAHGESKPMLFKYQAQAEPKSALTKQGFMGFLNPHQTTSKQLSPVASQLLSQTSPIIKQPTNKLGTQEEQLPLPDFGRFKSRRDTFASPALSDSETLREPLAKGQESAFSETNSNTLREPLAKGADGLYGEWVSAVNAKQCKPSVEPTWSWIQKRISNKETGSRTHDRTRISHMQKAFFARAMKEGLMIENPNYKNGGKKYLWIA</sequence>
<dbReference type="RefSeq" id="WP_078923375.1">
    <property type="nucleotide sequence ID" value="NZ_FUYB01000017.1"/>
</dbReference>
<dbReference type="OrthoDB" id="5627244at2"/>
<dbReference type="STRING" id="92487.SAMN02745130_02918"/>
<keyword evidence="4" id="KW-1185">Reference proteome</keyword>
<gene>
    <name evidence="3" type="ORF">SAMN02745130_02918</name>
</gene>
<feature type="coiled-coil region" evidence="1">
    <location>
        <begin position="151"/>
        <end position="178"/>
    </location>
</feature>
<keyword evidence="2" id="KW-0472">Membrane</keyword>
<feature type="transmembrane region" description="Helical" evidence="2">
    <location>
        <begin position="89"/>
        <end position="113"/>
    </location>
</feature>
<protein>
    <submittedName>
        <fullName evidence="3">Uncharacterized protein</fullName>
    </submittedName>
</protein>
<dbReference type="AlphaFoldDB" id="A0A1T4XFN0"/>
<organism evidence="3 4">
    <name type="scientific">Thiothrix eikelboomii</name>
    <dbReference type="NCBI Taxonomy" id="92487"/>
    <lineage>
        <taxon>Bacteria</taxon>
        <taxon>Pseudomonadati</taxon>
        <taxon>Pseudomonadota</taxon>
        <taxon>Gammaproteobacteria</taxon>
        <taxon>Thiotrichales</taxon>
        <taxon>Thiotrichaceae</taxon>
        <taxon>Thiothrix</taxon>
    </lineage>
</organism>
<feature type="transmembrane region" description="Helical" evidence="2">
    <location>
        <begin position="25"/>
        <end position="43"/>
    </location>
</feature>
<reference evidence="3 4" key="1">
    <citation type="submission" date="2017-02" db="EMBL/GenBank/DDBJ databases">
        <authorList>
            <person name="Peterson S.W."/>
        </authorList>
    </citation>
    <scope>NUCLEOTIDE SEQUENCE [LARGE SCALE GENOMIC DNA]</scope>
    <source>
        <strain evidence="3 4">ATCC 49788</strain>
    </source>
</reference>
<keyword evidence="1" id="KW-0175">Coiled coil</keyword>
<keyword evidence="2" id="KW-1133">Transmembrane helix</keyword>
<evidence type="ECO:0000313" key="4">
    <source>
        <dbReference type="Proteomes" id="UP000190460"/>
    </source>
</evidence>
<accession>A0A1T4XFN0</accession>